<dbReference type="GO" id="GO:0016829">
    <property type="term" value="F:lyase activity"/>
    <property type="evidence" value="ECO:0007669"/>
    <property type="project" value="UniProtKB-KW"/>
</dbReference>
<name>A0A7C5LBR8_CALS0</name>
<keyword evidence="3" id="KW-0862">Zinc</keyword>
<comment type="cofactor">
    <cofactor evidence="1">
        <name>Zn(2+)</name>
        <dbReference type="ChEBI" id="CHEBI:29105"/>
    </cofactor>
</comment>
<dbReference type="GO" id="GO:0046872">
    <property type="term" value="F:metal ion binding"/>
    <property type="evidence" value="ECO:0007669"/>
    <property type="project" value="UniProtKB-KW"/>
</dbReference>
<dbReference type="SUPFAM" id="SSF55620">
    <property type="entry name" value="Tetrahydrobiopterin biosynthesis enzymes-like"/>
    <property type="match status" value="1"/>
</dbReference>
<dbReference type="AlphaFoldDB" id="A0A7C5LBR8"/>
<dbReference type="Gene3D" id="3.30.479.10">
    <property type="entry name" value="6-pyruvoyl tetrahydropterin synthase/QueD"/>
    <property type="match status" value="1"/>
</dbReference>
<evidence type="ECO:0000256" key="1">
    <source>
        <dbReference type="ARBA" id="ARBA00001947"/>
    </source>
</evidence>
<evidence type="ECO:0000256" key="3">
    <source>
        <dbReference type="ARBA" id="ARBA00022833"/>
    </source>
</evidence>
<proteinExistence type="predicted"/>
<keyword evidence="2" id="KW-0479">Metal-binding</keyword>
<dbReference type="InterPro" id="IPR038418">
    <property type="entry name" value="6-PTP_synth/QueD_sf"/>
</dbReference>
<comment type="caution">
    <text evidence="5">The sequence shown here is derived from an EMBL/GenBank/DDBJ whole genome shotgun (WGS) entry which is preliminary data.</text>
</comment>
<organism evidence="5">
    <name type="scientific">Caldiarchaeum subterraneum</name>
    <dbReference type="NCBI Taxonomy" id="311458"/>
    <lineage>
        <taxon>Archaea</taxon>
        <taxon>Nitrososphaerota</taxon>
        <taxon>Candidatus Caldarchaeales</taxon>
        <taxon>Candidatus Caldarchaeaceae</taxon>
        <taxon>Candidatus Caldarchaeum</taxon>
    </lineage>
</organism>
<dbReference type="InterPro" id="IPR007115">
    <property type="entry name" value="6-PTP_synth/QueD"/>
</dbReference>
<evidence type="ECO:0000256" key="2">
    <source>
        <dbReference type="ARBA" id="ARBA00022723"/>
    </source>
</evidence>
<dbReference type="PANTHER" id="PTHR12589:SF7">
    <property type="entry name" value="6-PYRUVOYL TETRAHYDROBIOPTERIN SYNTHASE"/>
    <property type="match status" value="1"/>
</dbReference>
<protein>
    <submittedName>
        <fullName evidence="5">6-carboxytetrahydropterin synthase</fullName>
    </submittedName>
</protein>
<gene>
    <name evidence="5" type="ORF">ENM11_02040</name>
</gene>
<reference evidence="5" key="1">
    <citation type="journal article" date="2020" name="mSystems">
        <title>Genome- and Community-Level Interaction Insights into Carbon Utilization and Element Cycling Functions of Hydrothermarchaeota in Hydrothermal Sediment.</title>
        <authorList>
            <person name="Zhou Z."/>
            <person name="Liu Y."/>
            <person name="Xu W."/>
            <person name="Pan J."/>
            <person name="Luo Z.H."/>
            <person name="Li M."/>
        </authorList>
    </citation>
    <scope>NUCLEOTIDE SEQUENCE [LARGE SCALE GENOMIC DNA]</scope>
    <source>
        <strain evidence="5">SpSt-1056</strain>
    </source>
</reference>
<evidence type="ECO:0000313" key="5">
    <source>
        <dbReference type="EMBL" id="HHK67921.1"/>
    </source>
</evidence>
<dbReference type="EMBL" id="DRWN01000019">
    <property type="protein sequence ID" value="HHK67921.1"/>
    <property type="molecule type" value="Genomic_DNA"/>
</dbReference>
<dbReference type="Pfam" id="PF01242">
    <property type="entry name" value="PTPS"/>
    <property type="match status" value="1"/>
</dbReference>
<dbReference type="PANTHER" id="PTHR12589">
    <property type="entry name" value="PYRUVOYL TETRAHYDROBIOPTERIN SYNTHASE"/>
    <property type="match status" value="1"/>
</dbReference>
<sequence>MVENIAVRRLKAIEVGGPSLNFDYAHFLPSSPKCGVLHGHTSMVNVKVVGQKIGDMVLEFGELKKIVKRVIDEMDHKLIVASRYIVEDRNGAVRIVFDGIGGRYELMLPRTSVYVIDQDSTVENISEHIAERVKKLLPSNITKITVRMTEGLGKSATSST</sequence>
<evidence type="ECO:0000256" key="4">
    <source>
        <dbReference type="ARBA" id="ARBA00023239"/>
    </source>
</evidence>
<accession>A0A7C5LBR8</accession>
<keyword evidence="4" id="KW-0456">Lyase</keyword>